<gene>
    <name evidence="2" type="ORF">H8N03_17750</name>
</gene>
<evidence type="ECO:0000313" key="2">
    <source>
        <dbReference type="EMBL" id="MBC5784799.1"/>
    </source>
</evidence>
<proteinExistence type="predicted"/>
<dbReference type="Pfam" id="PF24720">
    <property type="entry name" value="DUF7673"/>
    <property type="match status" value="1"/>
</dbReference>
<reference evidence="2" key="1">
    <citation type="submission" date="2020-08" db="EMBL/GenBank/DDBJ databases">
        <title>Ramlibacter sp. USB13 16S ribosomal RNA gene genome sequencing and assembly.</title>
        <authorList>
            <person name="Kang M."/>
        </authorList>
    </citation>
    <scope>NUCLEOTIDE SEQUENCE</scope>
    <source>
        <strain evidence="2">USB13</strain>
    </source>
</reference>
<feature type="domain" description="DUF7673" evidence="1">
    <location>
        <begin position="60"/>
        <end position="141"/>
    </location>
</feature>
<dbReference type="RefSeq" id="WP_187077550.1">
    <property type="nucleotide sequence ID" value="NZ_JACORT010000008.1"/>
</dbReference>
<comment type="caution">
    <text evidence="2">The sequence shown here is derived from an EMBL/GenBank/DDBJ whole genome shotgun (WGS) entry which is preliminary data.</text>
</comment>
<accession>A0A923MUC2</accession>
<keyword evidence="3" id="KW-1185">Reference proteome</keyword>
<dbReference type="Proteomes" id="UP000608513">
    <property type="component" value="Unassembled WGS sequence"/>
</dbReference>
<evidence type="ECO:0000259" key="1">
    <source>
        <dbReference type="Pfam" id="PF24720"/>
    </source>
</evidence>
<organism evidence="2 3">
    <name type="scientific">Ramlibacter cellulosilyticus</name>
    <dbReference type="NCBI Taxonomy" id="2764187"/>
    <lineage>
        <taxon>Bacteria</taxon>
        <taxon>Pseudomonadati</taxon>
        <taxon>Pseudomonadota</taxon>
        <taxon>Betaproteobacteria</taxon>
        <taxon>Burkholderiales</taxon>
        <taxon>Comamonadaceae</taxon>
        <taxon>Ramlibacter</taxon>
    </lineage>
</organism>
<name>A0A923MUC2_9BURK</name>
<protein>
    <recommendedName>
        <fullName evidence="1">DUF7673 domain-containing protein</fullName>
    </recommendedName>
</protein>
<evidence type="ECO:0000313" key="3">
    <source>
        <dbReference type="Proteomes" id="UP000608513"/>
    </source>
</evidence>
<sequence length="146" mass="16648">MGKTDRERRHQANLDRINRVQLVCGTADHMRVDHEGTLLERARMLGEEISSHQATELGLAAFDRLLRRAEERDVRHRRDILAFIAAVWNNKALPLVTLRGLEQSVGDDMMEVLDAFRYGRLNLAEHVEGGPRRVARALKEWTGASV</sequence>
<dbReference type="InterPro" id="IPR056090">
    <property type="entry name" value="DUF7673"/>
</dbReference>
<dbReference type="EMBL" id="JACORT010000008">
    <property type="protein sequence ID" value="MBC5784799.1"/>
    <property type="molecule type" value="Genomic_DNA"/>
</dbReference>
<dbReference type="AlphaFoldDB" id="A0A923MUC2"/>